<keyword evidence="5" id="KW-1185">Reference proteome</keyword>
<comment type="caution">
    <text evidence="4">The sequence shown here is derived from an EMBL/GenBank/DDBJ whole genome shotgun (WGS) entry which is preliminary data.</text>
</comment>
<evidence type="ECO:0000256" key="1">
    <source>
        <dbReference type="PROSITE-ProRule" id="PRU00169"/>
    </source>
</evidence>
<evidence type="ECO:0000259" key="2">
    <source>
        <dbReference type="PROSITE" id="PS50110"/>
    </source>
</evidence>
<feature type="domain" description="HTH LytTR-type" evidence="3">
    <location>
        <begin position="135"/>
        <end position="238"/>
    </location>
</feature>
<evidence type="ECO:0000259" key="3">
    <source>
        <dbReference type="PROSITE" id="PS50930"/>
    </source>
</evidence>
<proteinExistence type="predicted"/>
<feature type="domain" description="Response regulatory" evidence="2">
    <location>
        <begin position="2"/>
        <end position="118"/>
    </location>
</feature>
<dbReference type="PANTHER" id="PTHR37299">
    <property type="entry name" value="TRANSCRIPTIONAL REGULATOR-RELATED"/>
    <property type="match status" value="1"/>
</dbReference>
<accession>A0ABW8ZLJ5</accession>
<dbReference type="InterPro" id="IPR007492">
    <property type="entry name" value="LytTR_DNA-bd_dom"/>
</dbReference>
<name>A0ABW8ZLJ5_9BURK</name>
<gene>
    <name evidence="4" type="ORF">PQR66_09920</name>
</gene>
<dbReference type="SUPFAM" id="SSF52172">
    <property type="entry name" value="CheY-like"/>
    <property type="match status" value="1"/>
</dbReference>
<dbReference type="InterPro" id="IPR001789">
    <property type="entry name" value="Sig_transdc_resp-reg_receiver"/>
</dbReference>
<dbReference type="PROSITE" id="PS50110">
    <property type="entry name" value="RESPONSE_REGULATORY"/>
    <property type="match status" value="1"/>
</dbReference>
<dbReference type="SMART" id="SM00850">
    <property type="entry name" value="LytTR"/>
    <property type="match status" value="1"/>
</dbReference>
<dbReference type="InterPro" id="IPR046947">
    <property type="entry name" value="LytR-like"/>
</dbReference>
<dbReference type="PROSITE" id="PS50930">
    <property type="entry name" value="HTH_LYTTR"/>
    <property type="match status" value="1"/>
</dbReference>
<dbReference type="Pfam" id="PF04397">
    <property type="entry name" value="LytTR"/>
    <property type="match status" value="1"/>
</dbReference>
<dbReference type="PANTHER" id="PTHR37299:SF1">
    <property type="entry name" value="STAGE 0 SPORULATION PROTEIN A HOMOLOG"/>
    <property type="match status" value="1"/>
</dbReference>
<dbReference type="RefSeq" id="WP_408327737.1">
    <property type="nucleotide sequence ID" value="NZ_JAQQFH010000005.1"/>
</dbReference>
<dbReference type="EMBL" id="JAQQFN010000006">
    <property type="protein sequence ID" value="MFL9883341.1"/>
    <property type="molecule type" value="Genomic_DNA"/>
</dbReference>
<dbReference type="Gene3D" id="3.40.50.2300">
    <property type="match status" value="1"/>
</dbReference>
<evidence type="ECO:0000313" key="4">
    <source>
        <dbReference type="EMBL" id="MFL9883341.1"/>
    </source>
</evidence>
<evidence type="ECO:0000313" key="5">
    <source>
        <dbReference type="Proteomes" id="UP001629249"/>
    </source>
</evidence>
<sequence length="238" mass="25997">MRVLIVDDEALARSKLLRMLHAFPDVEVIGEAANGATALTLTAQLRPDVIFLDVQMPEVGGFDVAASLPDDATADAPAVVFVTAFDQYALQAFDAHAVDYLLKPVDPERLGRAVQRLRKSVRGTARPSVGMPAQLMITERGQTHIVRCADIEWLEAADNYVNLHLPGKSLLIRRTLAALLNDLEPAFVRTHRGAAVALTAVLSVRPRGKGDATVVLRSGVEVPCSRQHRELLMQRLQQ</sequence>
<organism evidence="4 5">
    <name type="scientific">Paraburkholderia agricolaris</name>
    <dbReference type="NCBI Taxonomy" id="2152888"/>
    <lineage>
        <taxon>Bacteria</taxon>
        <taxon>Pseudomonadati</taxon>
        <taxon>Pseudomonadota</taxon>
        <taxon>Betaproteobacteria</taxon>
        <taxon>Burkholderiales</taxon>
        <taxon>Burkholderiaceae</taxon>
        <taxon>Paraburkholderia</taxon>
    </lineage>
</organism>
<protein>
    <submittedName>
        <fullName evidence="4">Response regulator</fullName>
    </submittedName>
</protein>
<dbReference type="Pfam" id="PF00072">
    <property type="entry name" value="Response_reg"/>
    <property type="match status" value="1"/>
</dbReference>
<dbReference type="Gene3D" id="2.40.50.1020">
    <property type="entry name" value="LytTr DNA-binding domain"/>
    <property type="match status" value="1"/>
</dbReference>
<dbReference type="Proteomes" id="UP001629249">
    <property type="component" value="Unassembled WGS sequence"/>
</dbReference>
<dbReference type="InterPro" id="IPR011006">
    <property type="entry name" value="CheY-like_superfamily"/>
</dbReference>
<dbReference type="SMART" id="SM00448">
    <property type="entry name" value="REC"/>
    <property type="match status" value="1"/>
</dbReference>
<reference evidence="4 5" key="1">
    <citation type="journal article" date="2024" name="Chem. Sci.">
        <title>Discovery of megapolipeptins by genome mining of a Burkholderiales bacteria collection.</title>
        <authorList>
            <person name="Paulo B.S."/>
            <person name="Recchia M.J.J."/>
            <person name="Lee S."/>
            <person name="Fergusson C.H."/>
            <person name="Romanowski S.B."/>
            <person name="Hernandez A."/>
            <person name="Krull N."/>
            <person name="Liu D.Y."/>
            <person name="Cavanagh H."/>
            <person name="Bos A."/>
            <person name="Gray C.A."/>
            <person name="Murphy B.T."/>
            <person name="Linington R.G."/>
            <person name="Eustaquio A.S."/>
        </authorList>
    </citation>
    <scope>NUCLEOTIDE SEQUENCE [LARGE SCALE GENOMIC DNA]</scope>
    <source>
        <strain evidence="4 5">RL16-012-BIC-B</strain>
    </source>
</reference>
<keyword evidence="1" id="KW-0597">Phosphoprotein</keyword>
<feature type="modified residue" description="4-aspartylphosphate" evidence="1">
    <location>
        <position position="53"/>
    </location>
</feature>